<dbReference type="GO" id="GO:0005524">
    <property type="term" value="F:ATP binding"/>
    <property type="evidence" value="ECO:0007669"/>
    <property type="project" value="UniProtKB-KW"/>
</dbReference>
<accession>A0A5C6QA82</accession>
<dbReference type="InterPro" id="IPR003593">
    <property type="entry name" value="AAA+_ATPase"/>
</dbReference>
<evidence type="ECO:0000313" key="3">
    <source>
        <dbReference type="Proteomes" id="UP000321822"/>
    </source>
</evidence>
<dbReference type="Pfam" id="PF13304">
    <property type="entry name" value="AAA_21"/>
    <property type="match status" value="1"/>
</dbReference>
<dbReference type="SUPFAM" id="SSF52540">
    <property type="entry name" value="P-loop containing nucleoside triphosphate hydrolases"/>
    <property type="match status" value="1"/>
</dbReference>
<gene>
    <name evidence="2" type="ORF">ESZ36_17070</name>
</gene>
<protein>
    <submittedName>
        <fullName evidence="2">ATP-binding protein</fullName>
    </submittedName>
</protein>
<keyword evidence="2" id="KW-0067">ATP-binding</keyword>
<dbReference type="InterPro" id="IPR003959">
    <property type="entry name" value="ATPase_AAA_core"/>
</dbReference>
<feature type="domain" description="AAA+ ATPase" evidence="1">
    <location>
        <begin position="190"/>
        <end position="420"/>
    </location>
</feature>
<dbReference type="PANTHER" id="PTHR43581:SF2">
    <property type="entry name" value="EXCINUCLEASE ATPASE SUBUNIT"/>
    <property type="match status" value="1"/>
</dbReference>
<reference evidence="2 3" key="1">
    <citation type="submission" date="2019-07" db="EMBL/GenBank/DDBJ databases">
        <title>Genomes of sea-ice associated Colwellia species.</title>
        <authorList>
            <person name="Bowman J.P."/>
        </authorList>
    </citation>
    <scope>NUCLEOTIDE SEQUENCE [LARGE SCALE GENOMIC DNA]</scope>
    <source>
        <strain evidence="2 3">ACAM 459</strain>
    </source>
</reference>
<dbReference type="Proteomes" id="UP000321822">
    <property type="component" value="Unassembled WGS sequence"/>
</dbReference>
<dbReference type="Gene3D" id="3.40.50.300">
    <property type="entry name" value="P-loop containing nucleotide triphosphate hydrolases"/>
    <property type="match status" value="1"/>
</dbReference>
<dbReference type="SMART" id="SM00382">
    <property type="entry name" value="AAA"/>
    <property type="match status" value="1"/>
</dbReference>
<dbReference type="AlphaFoldDB" id="A0A5C6QA82"/>
<evidence type="ECO:0000259" key="1">
    <source>
        <dbReference type="SMART" id="SM00382"/>
    </source>
</evidence>
<organism evidence="2 3">
    <name type="scientific">Colwellia demingiae</name>
    <dbReference type="NCBI Taxonomy" id="89401"/>
    <lineage>
        <taxon>Bacteria</taxon>
        <taxon>Pseudomonadati</taxon>
        <taxon>Pseudomonadota</taxon>
        <taxon>Gammaproteobacteria</taxon>
        <taxon>Alteromonadales</taxon>
        <taxon>Colwelliaceae</taxon>
        <taxon>Colwellia</taxon>
    </lineage>
</organism>
<dbReference type="EMBL" id="VOLT01000010">
    <property type="protein sequence ID" value="TWX65517.1"/>
    <property type="molecule type" value="Genomic_DNA"/>
</dbReference>
<dbReference type="GO" id="GO:0016887">
    <property type="term" value="F:ATP hydrolysis activity"/>
    <property type="evidence" value="ECO:0007669"/>
    <property type="project" value="InterPro"/>
</dbReference>
<dbReference type="InterPro" id="IPR027417">
    <property type="entry name" value="P-loop_NTPase"/>
</dbReference>
<sequence>MMFYVRTNSALLQSKSYTRPFALLEKIKWNDFSYTTLFRLYVYPKDSADRVQIGQLKIMHLGQKTEEDTFDPEIKSFDDLSNLSKEYCSLGDELTYYKSLKTIDGSLAIKILKQLNDVSFNSNIRSKFESDDCFNSSLLRYSESKEALDKGASLFGKRIIRQIEFSATIPVTEEKNYKFNFNFNTFKGLPHRVNLLVGSNGVGKTQVMAKLAILLSRFAKDNFDDNKSSLKKLTEAGVIEPRPSLYNVIAVSFNAFDSFELPSIKQTKDFSYSYCGLRKDDSSYYSEQELAGKIQKLLSSLDDLKLKKAEGYLKQLLHYGDDEKITSSSNYSNLSAGQKIVLNILLHVLNKITPQSLILLDEPETHLHPKLMTSLFIILTEVLIEFDSFAIIATHSPIIVQQVPSRSVHVLKRIDNIPDLSEPVIECFGENLSEISRHVFQTAQSDRDYESIIDELLADNFNDPELVEELFEGRLGMNARMYLRSKAALRSQND</sequence>
<dbReference type="RefSeq" id="WP_146790116.1">
    <property type="nucleotide sequence ID" value="NZ_VOLT01000010.1"/>
</dbReference>
<dbReference type="OrthoDB" id="9815944at2"/>
<comment type="caution">
    <text evidence="2">The sequence shown here is derived from an EMBL/GenBank/DDBJ whole genome shotgun (WGS) entry which is preliminary data.</text>
</comment>
<keyword evidence="2" id="KW-0547">Nucleotide-binding</keyword>
<name>A0A5C6QA82_9GAMM</name>
<proteinExistence type="predicted"/>
<evidence type="ECO:0000313" key="2">
    <source>
        <dbReference type="EMBL" id="TWX65517.1"/>
    </source>
</evidence>
<dbReference type="PANTHER" id="PTHR43581">
    <property type="entry name" value="ATP/GTP PHOSPHATASE"/>
    <property type="match status" value="1"/>
</dbReference>
<dbReference type="InterPro" id="IPR051396">
    <property type="entry name" value="Bact_Antivir_Def_Nuclease"/>
</dbReference>
<keyword evidence="3" id="KW-1185">Reference proteome</keyword>